<dbReference type="PANTHER" id="PTHR47723">
    <property type="entry name" value="OS05G0353850 PROTEIN"/>
    <property type="match status" value="1"/>
</dbReference>
<name>A0A1J6IBV7_NICAT</name>
<dbReference type="PANTHER" id="PTHR47723:SF23">
    <property type="entry name" value="REVERSE TRANSCRIPTASE-LIKE PROTEIN"/>
    <property type="match status" value="1"/>
</dbReference>
<dbReference type="PROSITE" id="PS50879">
    <property type="entry name" value="RNASE_H_1"/>
    <property type="match status" value="1"/>
</dbReference>
<dbReference type="CDD" id="cd06222">
    <property type="entry name" value="RNase_H_like"/>
    <property type="match status" value="1"/>
</dbReference>
<dbReference type="InterPro" id="IPR012337">
    <property type="entry name" value="RNaseH-like_sf"/>
</dbReference>
<dbReference type="Pfam" id="PF13456">
    <property type="entry name" value="RVT_3"/>
    <property type="match status" value="1"/>
</dbReference>
<dbReference type="EMBL" id="MJEQ01037188">
    <property type="protein sequence ID" value="OIT01908.1"/>
    <property type="molecule type" value="Genomic_DNA"/>
</dbReference>
<proteinExistence type="predicted"/>
<organism evidence="2 3">
    <name type="scientific">Nicotiana attenuata</name>
    <name type="common">Coyote tobacco</name>
    <dbReference type="NCBI Taxonomy" id="49451"/>
    <lineage>
        <taxon>Eukaryota</taxon>
        <taxon>Viridiplantae</taxon>
        <taxon>Streptophyta</taxon>
        <taxon>Embryophyta</taxon>
        <taxon>Tracheophyta</taxon>
        <taxon>Spermatophyta</taxon>
        <taxon>Magnoliopsida</taxon>
        <taxon>eudicotyledons</taxon>
        <taxon>Gunneridae</taxon>
        <taxon>Pentapetalae</taxon>
        <taxon>asterids</taxon>
        <taxon>lamiids</taxon>
        <taxon>Solanales</taxon>
        <taxon>Solanaceae</taxon>
        <taxon>Nicotianoideae</taxon>
        <taxon>Nicotianeae</taxon>
        <taxon>Nicotiana</taxon>
    </lineage>
</organism>
<feature type="domain" description="RNase H type-1" evidence="1">
    <location>
        <begin position="22"/>
        <end position="173"/>
    </location>
</feature>
<reference evidence="2" key="1">
    <citation type="submission" date="2016-11" db="EMBL/GenBank/DDBJ databases">
        <title>The genome of Nicotiana attenuata.</title>
        <authorList>
            <person name="Xu S."/>
            <person name="Brockmoeller T."/>
            <person name="Gaquerel E."/>
            <person name="Navarro A."/>
            <person name="Kuhl H."/>
            <person name="Gase K."/>
            <person name="Ling Z."/>
            <person name="Zhou W."/>
            <person name="Kreitzer C."/>
            <person name="Stanke M."/>
            <person name="Tang H."/>
            <person name="Lyons E."/>
            <person name="Pandey P."/>
            <person name="Pandey S.P."/>
            <person name="Timmermann B."/>
            <person name="Baldwin I.T."/>
        </authorList>
    </citation>
    <scope>NUCLEOTIDE SEQUENCE [LARGE SCALE GENOMIC DNA]</scope>
    <source>
        <strain evidence="2">UT</strain>
    </source>
</reference>
<accession>A0A1J6IBV7</accession>
<dbReference type="AlphaFoldDB" id="A0A1J6IBV7"/>
<sequence length="225" mass="25190">MLTKNDSTKVTHQTMLIWESPSRGSYKLNTDGAAKRNPEIGGSGGIFRSHNGDWILDYMDNIPDHAQLCLIKDKACKYRLYSLLSIPQTTNTRAEVQALIRGLQLAKQNNLVPLEINTDSAETINMLLNGNLIFDPLICECRSIIQRLGSVVVRHIYREQKKVVDALAKEVAKEMSLNKSMTLSVPPMFANDIFWADILGTELIRSFVGCNLYTIMQNIATMGSL</sequence>
<dbReference type="InterPro" id="IPR002156">
    <property type="entry name" value="RNaseH_domain"/>
</dbReference>
<dbReference type="InterPro" id="IPR044730">
    <property type="entry name" value="RNase_H-like_dom_plant"/>
</dbReference>
<dbReference type="InterPro" id="IPR053151">
    <property type="entry name" value="RNase_H-like"/>
</dbReference>
<evidence type="ECO:0000313" key="3">
    <source>
        <dbReference type="Proteomes" id="UP000187609"/>
    </source>
</evidence>
<dbReference type="Proteomes" id="UP000187609">
    <property type="component" value="Unassembled WGS sequence"/>
</dbReference>
<evidence type="ECO:0000313" key="2">
    <source>
        <dbReference type="EMBL" id="OIT01908.1"/>
    </source>
</evidence>
<dbReference type="SMR" id="A0A1J6IBV7"/>
<protein>
    <recommendedName>
        <fullName evidence="1">RNase H type-1 domain-containing protein</fullName>
    </recommendedName>
</protein>
<gene>
    <name evidence="2" type="ORF">A4A49_56670</name>
</gene>
<evidence type="ECO:0000259" key="1">
    <source>
        <dbReference type="PROSITE" id="PS50879"/>
    </source>
</evidence>
<dbReference type="GO" id="GO:0004523">
    <property type="term" value="F:RNA-DNA hybrid ribonuclease activity"/>
    <property type="evidence" value="ECO:0007669"/>
    <property type="project" value="InterPro"/>
</dbReference>
<dbReference type="Gene3D" id="3.30.420.10">
    <property type="entry name" value="Ribonuclease H-like superfamily/Ribonuclease H"/>
    <property type="match status" value="1"/>
</dbReference>
<dbReference type="GO" id="GO:0003676">
    <property type="term" value="F:nucleic acid binding"/>
    <property type="evidence" value="ECO:0007669"/>
    <property type="project" value="InterPro"/>
</dbReference>
<dbReference type="InterPro" id="IPR036397">
    <property type="entry name" value="RNaseH_sf"/>
</dbReference>
<dbReference type="SUPFAM" id="SSF53098">
    <property type="entry name" value="Ribonuclease H-like"/>
    <property type="match status" value="1"/>
</dbReference>
<feature type="non-terminal residue" evidence="2">
    <location>
        <position position="225"/>
    </location>
</feature>
<keyword evidence="3" id="KW-1185">Reference proteome</keyword>
<dbReference type="Gramene" id="OIT01908">
    <property type="protein sequence ID" value="OIT01908"/>
    <property type="gene ID" value="A4A49_56670"/>
</dbReference>
<comment type="caution">
    <text evidence="2">The sequence shown here is derived from an EMBL/GenBank/DDBJ whole genome shotgun (WGS) entry which is preliminary data.</text>
</comment>